<evidence type="ECO:0000313" key="1">
    <source>
        <dbReference type="EMBL" id="KAB2623417.1"/>
    </source>
</evidence>
<protein>
    <submittedName>
        <fullName evidence="1">Uncharacterized protein</fullName>
    </submittedName>
</protein>
<dbReference type="Proteomes" id="UP000327157">
    <property type="component" value="Unassembled WGS sequence"/>
</dbReference>
<keyword evidence="2" id="KW-1185">Reference proteome</keyword>
<name>A0A5N5H930_9ROSA</name>
<sequence length="68" mass="7499">MISVSRLQSTMLARGSNLTQIDDSTRLHPDQFSRDLEAIGAINSRAGGRRERGICGVIEGAKVKTWNR</sequence>
<accession>A0A5N5H930</accession>
<reference evidence="1 2" key="2">
    <citation type="submission" date="2019-11" db="EMBL/GenBank/DDBJ databases">
        <title>A de novo genome assembly of a pear dwarfing rootstock.</title>
        <authorList>
            <person name="Wang F."/>
            <person name="Wang J."/>
            <person name="Li S."/>
            <person name="Zhang Y."/>
            <person name="Fang M."/>
            <person name="Ma L."/>
            <person name="Zhao Y."/>
            <person name="Jiang S."/>
        </authorList>
    </citation>
    <scope>NUCLEOTIDE SEQUENCE [LARGE SCALE GENOMIC DNA]</scope>
    <source>
        <strain evidence="1">S2</strain>
        <tissue evidence="1">Leaf</tissue>
    </source>
</reference>
<evidence type="ECO:0000313" key="2">
    <source>
        <dbReference type="Proteomes" id="UP000327157"/>
    </source>
</evidence>
<reference evidence="1 2" key="1">
    <citation type="submission" date="2019-09" db="EMBL/GenBank/DDBJ databases">
        <authorList>
            <person name="Ou C."/>
        </authorList>
    </citation>
    <scope>NUCLEOTIDE SEQUENCE [LARGE SCALE GENOMIC DNA]</scope>
    <source>
        <strain evidence="1">S2</strain>
        <tissue evidence="1">Leaf</tissue>
    </source>
</reference>
<gene>
    <name evidence="1" type="ORF">D8674_039408</name>
</gene>
<dbReference type="EMBL" id="SMOL01000218">
    <property type="protein sequence ID" value="KAB2623417.1"/>
    <property type="molecule type" value="Genomic_DNA"/>
</dbReference>
<dbReference type="AlphaFoldDB" id="A0A5N5H930"/>
<comment type="caution">
    <text evidence="1">The sequence shown here is derived from an EMBL/GenBank/DDBJ whole genome shotgun (WGS) entry which is preliminary data.</text>
</comment>
<organism evidence="1 2">
    <name type="scientific">Pyrus ussuriensis x Pyrus communis</name>
    <dbReference type="NCBI Taxonomy" id="2448454"/>
    <lineage>
        <taxon>Eukaryota</taxon>
        <taxon>Viridiplantae</taxon>
        <taxon>Streptophyta</taxon>
        <taxon>Embryophyta</taxon>
        <taxon>Tracheophyta</taxon>
        <taxon>Spermatophyta</taxon>
        <taxon>Magnoliopsida</taxon>
        <taxon>eudicotyledons</taxon>
        <taxon>Gunneridae</taxon>
        <taxon>Pentapetalae</taxon>
        <taxon>rosids</taxon>
        <taxon>fabids</taxon>
        <taxon>Rosales</taxon>
        <taxon>Rosaceae</taxon>
        <taxon>Amygdaloideae</taxon>
        <taxon>Maleae</taxon>
        <taxon>Pyrus</taxon>
    </lineage>
</organism>
<proteinExistence type="predicted"/>